<organism evidence="2 3">
    <name type="scientific">Branchiostoma lanceolatum</name>
    <name type="common">Common lancelet</name>
    <name type="synonym">Amphioxus lanceolatum</name>
    <dbReference type="NCBI Taxonomy" id="7740"/>
    <lineage>
        <taxon>Eukaryota</taxon>
        <taxon>Metazoa</taxon>
        <taxon>Chordata</taxon>
        <taxon>Cephalochordata</taxon>
        <taxon>Leptocardii</taxon>
        <taxon>Amphioxiformes</taxon>
        <taxon>Branchiostomatidae</taxon>
        <taxon>Branchiostoma</taxon>
    </lineage>
</organism>
<evidence type="ECO:0000313" key="3">
    <source>
        <dbReference type="Proteomes" id="UP000838412"/>
    </source>
</evidence>
<dbReference type="Gene3D" id="3.90.780.10">
    <property type="entry name" value="5'-Nucleotidase, C-terminal domain"/>
    <property type="match status" value="1"/>
</dbReference>
<dbReference type="Proteomes" id="UP000838412">
    <property type="component" value="Chromosome 15"/>
</dbReference>
<reference evidence="2" key="1">
    <citation type="submission" date="2022-01" db="EMBL/GenBank/DDBJ databases">
        <authorList>
            <person name="Braso-Vives M."/>
        </authorList>
    </citation>
    <scope>NUCLEOTIDE SEQUENCE</scope>
</reference>
<dbReference type="GO" id="GO:0016787">
    <property type="term" value="F:hydrolase activity"/>
    <property type="evidence" value="ECO:0007669"/>
    <property type="project" value="InterPro"/>
</dbReference>
<accession>A0A8J9Z208</accession>
<feature type="signal peptide" evidence="1">
    <location>
        <begin position="1"/>
        <end position="22"/>
    </location>
</feature>
<protein>
    <submittedName>
        <fullName evidence="2">Hypp7671 protein</fullName>
    </submittedName>
</protein>
<dbReference type="GO" id="GO:0009166">
    <property type="term" value="P:nucleotide catabolic process"/>
    <property type="evidence" value="ECO:0007669"/>
    <property type="project" value="InterPro"/>
</dbReference>
<proteinExistence type="predicted"/>
<dbReference type="EMBL" id="OV696700">
    <property type="protein sequence ID" value="CAH1246180.1"/>
    <property type="molecule type" value="Genomic_DNA"/>
</dbReference>
<dbReference type="AlphaFoldDB" id="A0A8J9Z208"/>
<dbReference type="SUPFAM" id="SSF55816">
    <property type="entry name" value="5'-nucleotidase (syn. UDP-sugar hydrolase), C-terminal domain"/>
    <property type="match status" value="1"/>
</dbReference>
<evidence type="ECO:0000256" key="1">
    <source>
        <dbReference type="SAM" id="SignalP"/>
    </source>
</evidence>
<evidence type="ECO:0000313" key="2">
    <source>
        <dbReference type="EMBL" id="CAH1246180.1"/>
    </source>
</evidence>
<name>A0A8J9Z208_BRALA</name>
<feature type="chain" id="PRO_5035462062" evidence="1">
    <location>
        <begin position="23"/>
        <end position="141"/>
    </location>
</feature>
<dbReference type="InterPro" id="IPR036907">
    <property type="entry name" value="5'-Nucleotdase_C_sf"/>
</dbReference>
<gene>
    <name evidence="2" type="primary">Hypp7671</name>
    <name evidence="2" type="ORF">BLAG_LOCUS8289</name>
</gene>
<sequence>MVSHFVLFQLIAPSYLANGGSGYTMITLVKPGPHIAPRYIGRERGPELDTDALIAYIRDTSPITTGVERRITFGEGAPACASETPQCPSVSPPCPSEAPSSVFLTPLDASEAPPGVSGGTTTASASLLVMCYMTCTSYLSA</sequence>
<keyword evidence="1" id="KW-0732">Signal</keyword>
<keyword evidence="3" id="KW-1185">Reference proteome</keyword>